<dbReference type="KEGG" id="olu:OSTLU_25402"/>
<sequence>MNSMALDIGAKERCARVVRVAGDVADEKIWQNGEILEGSKMALYAGVMMYLAKNSNRTDNISESVQVVEKSTKINTQDVEPVLEFFNSPMASVCVSVLQDVVLNIADSVACAYVTCARESGLQAPVNGGVARTEDTGAVVRIPPFRDALSVRLKSTRSLEKFRNETSLRTWLARNYYDVVAMYEDWHKLWGMNANGELVTRKIHVCRQPELAKVKGFRLAVSMIIELADVSLPLFRSALNNCSRVASWLLVTLIGRSLGLVYRGIKESMDPQNRVKFT</sequence>
<keyword evidence="2" id="KW-1185">Reference proteome</keyword>
<dbReference type="STRING" id="436017.A4S6I0"/>
<protein>
    <submittedName>
        <fullName evidence="1">Uncharacterized protein</fullName>
    </submittedName>
</protein>
<dbReference type="InterPro" id="IPR022552">
    <property type="entry name" value="UPF_Ycf55"/>
</dbReference>
<gene>
    <name evidence="1" type="ORF">OSTLU_25402</name>
</gene>
<accession>A4S6I0</accession>
<dbReference type="PANTHER" id="PTHR36807">
    <property type="entry name" value="PHOSPHOGLYCOLATE PHOSPHATASE"/>
    <property type="match status" value="1"/>
</dbReference>
<evidence type="ECO:0000313" key="2">
    <source>
        <dbReference type="Proteomes" id="UP000001568"/>
    </source>
</evidence>
<reference evidence="1 2" key="1">
    <citation type="journal article" date="2007" name="Proc. Natl. Acad. Sci. U.S.A.">
        <title>The tiny eukaryote Ostreococcus provides genomic insights into the paradox of plankton speciation.</title>
        <authorList>
            <person name="Palenik B."/>
            <person name="Grimwood J."/>
            <person name="Aerts A."/>
            <person name="Rouze P."/>
            <person name="Salamov A."/>
            <person name="Putnam N."/>
            <person name="Dupont C."/>
            <person name="Jorgensen R."/>
            <person name="Derelle E."/>
            <person name="Rombauts S."/>
            <person name="Zhou K."/>
            <person name="Otillar R."/>
            <person name="Merchant S.S."/>
            <person name="Podell S."/>
            <person name="Gaasterland T."/>
            <person name="Napoli C."/>
            <person name="Gendler K."/>
            <person name="Manuell A."/>
            <person name="Tai V."/>
            <person name="Vallon O."/>
            <person name="Piganeau G."/>
            <person name="Jancek S."/>
            <person name="Heijde M."/>
            <person name="Jabbari K."/>
            <person name="Bowler C."/>
            <person name="Lohr M."/>
            <person name="Robbens S."/>
            <person name="Werner G."/>
            <person name="Dubchak I."/>
            <person name="Pazour G.J."/>
            <person name="Ren Q."/>
            <person name="Paulsen I."/>
            <person name="Delwiche C."/>
            <person name="Schmutz J."/>
            <person name="Rokhsar D."/>
            <person name="Van de Peer Y."/>
            <person name="Moreau H."/>
            <person name="Grigoriev I.V."/>
        </authorList>
    </citation>
    <scope>NUCLEOTIDE SEQUENCE [LARGE SCALE GENOMIC DNA]</scope>
    <source>
        <strain evidence="1 2">CCE9901</strain>
    </source>
</reference>
<dbReference type="EMBL" id="CP000593">
    <property type="protein sequence ID" value="ABO99390.1"/>
    <property type="molecule type" value="Genomic_DNA"/>
</dbReference>
<dbReference type="eggNOG" id="ENOG502QPT6">
    <property type="taxonomic scope" value="Eukaryota"/>
</dbReference>
<dbReference type="RefSeq" id="XP_001421097.1">
    <property type="nucleotide sequence ID" value="XM_001421060.1"/>
</dbReference>
<dbReference type="Pfam" id="PF12452">
    <property type="entry name" value="DUF3685"/>
    <property type="match status" value="1"/>
</dbReference>
<evidence type="ECO:0000313" key="1">
    <source>
        <dbReference type="EMBL" id="ABO99390.1"/>
    </source>
</evidence>
<name>A4S6I0_OSTLU</name>
<dbReference type="GeneID" id="5005153"/>
<organism evidence="1 2">
    <name type="scientific">Ostreococcus lucimarinus (strain CCE9901)</name>
    <dbReference type="NCBI Taxonomy" id="436017"/>
    <lineage>
        <taxon>Eukaryota</taxon>
        <taxon>Viridiplantae</taxon>
        <taxon>Chlorophyta</taxon>
        <taxon>Mamiellophyceae</taxon>
        <taxon>Mamiellales</taxon>
        <taxon>Bathycoccaceae</taxon>
        <taxon>Ostreococcus</taxon>
    </lineage>
</organism>
<proteinExistence type="predicted"/>
<dbReference type="OMA" id="YVTCARE"/>
<dbReference type="Proteomes" id="UP000001568">
    <property type="component" value="Chromosome 13"/>
</dbReference>
<dbReference type="PANTHER" id="PTHR36807:SF2">
    <property type="entry name" value="PHOSPHOGLYCOLATE PHOSPHATASE"/>
    <property type="match status" value="1"/>
</dbReference>
<dbReference type="OrthoDB" id="2020436at2759"/>
<dbReference type="Gramene" id="ABO99390">
    <property type="protein sequence ID" value="ABO99390"/>
    <property type="gene ID" value="OSTLU_25402"/>
</dbReference>
<dbReference type="HOGENOM" id="CLU_1013342_0_0_1"/>
<dbReference type="AlphaFoldDB" id="A4S6I0"/>